<dbReference type="EMBL" id="POUN01000004">
    <property type="protein sequence ID" value="PNF79981.1"/>
    <property type="molecule type" value="Genomic_DNA"/>
</dbReference>
<evidence type="ECO:0000313" key="4">
    <source>
        <dbReference type="EMBL" id="PNF79981.1"/>
    </source>
</evidence>
<keyword evidence="2" id="KW-0560">Oxidoreductase</keyword>
<dbReference type="PANTHER" id="PTHR43656:SF2">
    <property type="entry name" value="BINDING OXIDOREDUCTASE, PUTATIVE (AFU_ORTHOLOGUE AFUA_2G08260)-RELATED"/>
    <property type="match status" value="1"/>
</dbReference>
<dbReference type="InterPro" id="IPR001155">
    <property type="entry name" value="OxRdtase_FMN_N"/>
</dbReference>
<organism evidence="4 5">
    <name type="scientific">Stutzerimonas stutzeri</name>
    <name type="common">Pseudomonas stutzeri</name>
    <dbReference type="NCBI Taxonomy" id="316"/>
    <lineage>
        <taxon>Bacteria</taxon>
        <taxon>Pseudomonadati</taxon>
        <taxon>Pseudomonadota</taxon>
        <taxon>Gammaproteobacteria</taxon>
        <taxon>Pseudomonadales</taxon>
        <taxon>Pseudomonadaceae</taxon>
        <taxon>Stutzerimonas</taxon>
    </lineage>
</organism>
<comment type="caution">
    <text evidence="4">The sequence shown here is derived from an EMBL/GenBank/DDBJ whole genome shotgun (WGS) entry which is preliminary data.</text>
</comment>
<dbReference type="InterPro" id="IPR013785">
    <property type="entry name" value="Aldolase_TIM"/>
</dbReference>
<feature type="domain" description="NADH:flavin oxidoreductase/NADH oxidase N-terminal" evidence="3">
    <location>
        <begin position="3"/>
        <end position="340"/>
    </location>
</feature>
<evidence type="ECO:0000256" key="1">
    <source>
        <dbReference type="ARBA" id="ARBA00022630"/>
    </source>
</evidence>
<dbReference type="PANTHER" id="PTHR43656">
    <property type="entry name" value="BINDING OXIDOREDUCTASE, PUTATIVE (AFU_ORTHOLOGUE AFUA_2G08260)-RELATED"/>
    <property type="match status" value="1"/>
</dbReference>
<dbReference type="GO" id="GO:0016491">
    <property type="term" value="F:oxidoreductase activity"/>
    <property type="evidence" value="ECO:0007669"/>
    <property type="project" value="UniProtKB-KW"/>
</dbReference>
<evidence type="ECO:0000313" key="5">
    <source>
        <dbReference type="Proteomes" id="UP000235925"/>
    </source>
</evidence>
<keyword evidence="1" id="KW-0285">Flavoprotein</keyword>
<evidence type="ECO:0000259" key="3">
    <source>
        <dbReference type="Pfam" id="PF00724"/>
    </source>
</evidence>
<dbReference type="AlphaFoldDB" id="A0A2N8S050"/>
<protein>
    <submittedName>
        <fullName evidence="4">NADH:flavin oxidoreductase</fullName>
    </submittedName>
</protein>
<dbReference type="RefSeq" id="WP_102825868.1">
    <property type="nucleotide sequence ID" value="NZ_CP139348.1"/>
</dbReference>
<reference evidence="4 5" key="1">
    <citation type="submission" date="2018-01" db="EMBL/GenBank/DDBJ databases">
        <title>Denitrification phenotypes of diverse strains of Pseudomonas stutzeri.</title>
        <authorList>
            <person name="Milligan D.A."/>
            <person name="Bergaust L."/>
            <person name="Bakken L.R."/>
            <person name="Frostegard A."/>
        </authorList>
    </citation>
    <scope>NUCLEOTIDE SEQUENCE [LARGE SCALE GENOMIC DNA]</scope>
    <source>
        <strain evidence="4 5">KC</strain>
    </source>
</reference>
<accession>A0A2N8S050</accession>
<dbReference type="Proteomes" id="UP000235925">
    <property type="component" value="Unassembled WGS sequence"/>
</dbReference>
<dbReference type="SUPFAM" id="SSF51395">
    <property type="entry name" value="FMN-linked oxidoreductases"/>
    <property type="match status" value="1"/>
</dbReference>
<dbReference type="CDD" id="cd02803">
    <property type="entry name" value="OYE_like_FMN_family"/>
    <property type="match status" value="1"/>
</dbReference>
<dbReference type="InterPro" id="IPR051799">
    <property type="entry name" value="NADH_flavin_oxidoreductase"/>
</dbReference>
<name>A0A2N8S050_STUST</name>
<gene>
    <name evidence="4" type="ORF">CXK92_15255</name>
</gene>
<dbReference type="OrthoDB" id="8523426at2"/>
<dbReference type="GO" id="GO:0010181">
    <property type="term" value="F:FMN binding"/>
    <property type="evidence" value="ECO:0007669"/>
    <property type="project" value="InterPro"/>
</dbReference>
<evidence type="ECO:0000256" key="2">
    <source>
        <dbReference type="ARBA" id="ARBA00023002"/>
    </source>
</evidence>
<dbReference type="Gene3D" id="3.20.20.70">
    <property type="entry name" value="Aldolase class I"/>
    <property type="match status" value="1"/>
</dbReference>
<dbReference type="Pfam" id="PF00724">
    <property type="entry name" value="Oxidored_FMN"/>
    <property type="match status" value="1"/>
</dbReference>
<sequence>MSQLFEPYTLKHLSLRNRAVVAPMTRVSAEAEGAANELMRDYYASFAKGGFGLIVSEGVYTDTAFSQGYFNQPGLATEAHRDSWRLVVEAVHDAGAAFIAQLMHGGAQTQGNIHHARHIAPSAVQPSGSQLTFYGGEGPYATPAEMSEQEIQQAICGFAEAARHAREAGFDGVELHGANGYLLHEFISAEFNQRIDQWGGDYLQRLNMPLAVIRAVRAQVGDDFVVGMRLSQSMVCDGQLKWEGGVDEARQRFIALADAGLDYLHVTEPDAAAPAFSEGPSLAAIAKSCVSIPVIGNGRIVTGEQADGMVARGEMDLVAIGKAALANNDWPQRVQQGLALSEFDGTMFVPMATITNELAWRNANGRPALGSS</sequence>
<proteinExistence type="predicted"/>